<proteinExistence type="predicted"/>
<protein>
    <submittedName>
        <fullName evidence="2">Uncharacterized protein</fullName>
    </submittedName>
</protein>
<organism evidence="2">
    <name type="scientific">hydrothermal vent metagenome</name>
    <dbReference type="NCBI Taxonomy" id="652676"/>
    <lineage>
        <taxon>unclassified sequences</taxon>
        <taxon>metagenomes</taxon>
        <taxon>ecological metagenomes</taxon>
    </lineage>
</organism>
<evidence type="ECO:0000256" key="1">
    <source>
        <dbReference type="SAM" id="MobiDB-lite"/>
    </source>
</evidence>
<name>A0A160VHF9_9ZZZZ</name>
<feature type="compositionally biased region" description="Basic and acidic residues" evidence="1">
    <location>
        <begin position="35"/>
        <end position="49"/>
    </location>
</feature>
<accession>A0A160VHF9</accession>
<feature type="region of interest" description="Disordered" evidence="1">
    <location>
        <begin position="26"/>
        <end position="49"/>
    </location>
</feature>
<reference evidence="2" key="1">
    <citation type="submission" date="2015-10" db="EMBL/GenBank/DDBJ databases">
        <authorList>
            <person name="Gilbert D.G."/>
        </authorList>
    </citation>
    <scope>NUCLEOTIDE SEQUENCE</scope>
</reference>
<gene>
    <name evidence="2" type="ORF">MGWOODY_Mmi1591</name>
</gene>
<dbReference type="EMBL" id="FAXC01000070">
    <property type="protein sequence ID" value="CUV08474.1"/>
    <property type="molecule type" value="Genomic_DNA"/>
</dbReference>
<sequence>MRKSGKDYGNEFNEVVHRLEKGENPNLIERSLRKRSGEDKHMCPDGHVH</sequence>
<dbReference type="AlphaFoldDB" id="A0A160VHF9"/>
<evidence type="ECO:0000313" key="2">
    <source>
        <dbReference type="EMBL" id="CUV08474.1"/>
    </source>
</evidence>